<protein>
    <submittedName>
        <fullName evidence="7">Membrane protein involved in the export of O-antigen and teichoic acid</fullName>
    </submittedName>
</protein>
<evidence type="ECO:0000256" key="6">
    <source>
        <dbReference type="SAM" id="Phobius"/>
    </source>
</evidence>
<proteinExistence type="predicted"/>
<name>A0A1H6FNB7_THEAL</name>
<organism evidence="7 8">
    <name type="scientific">Thermoleophilum album</name>
    <dbReference type="NCBI Taxonomy" id="29539"/>
    <lineage>
        <taxon>Bacteria</taxon>
        <taxon>Bacillati</taxon>
        <taxon>Actinomycetota</taxon>
        <taxon>Thermoleophilia</taxon>
        <taxon>Thermoleophilales</taxon>
        <taxon>Thermoleophilaceae</taxon>
        <taxon>Thermoleophilum</taxon>
    </lineage>
</organism>
<feature type="transmembrane region" description="Helical" evidence="6">
    <location>
        <begin position="196"/>
        <end position="216"/>
    </location>
</feature>
<feature type="transmembrane region" description="Helical" evidence="6">
    <location>
        <begin position="311"/>
        <end position="331"/>
    </location>
</feature>
<feature type="transmembrane region" description="Helical" evidence="6">
    <location>
        <begin position="374"/>
        <end position="395"/>
    </location>
</feature>
<evidence type="ECO:0000256" key="5">
    <source>
        <dbReference type="ARBA" id="ARBA00023136"/>
    </source>
</evidence>
<dbReference type="PANTHER" id="PTHR30250:SF11">
    <property type="entry name" value="O-ANTIGEN TRANSPORTER-RELATED"/>
    <property type="match status" value="1"/>
</dbReference>
<sequence length="495" mass="50706">MSGAEARSQTGAALESREAGGRVIRGGLVRSLGYAAGAVLTAAASVLLLRYLSVADFGRYVTVMSVVAIVGGLADAGLTLIGQREYATAPTERARRALLADLVALRLVITPIGVLLALLFGLAVGYERPMLEGIALAGAGTVLAVVAGSLVVPLTTQLRFASATAVELTRQAAIAIGIACLVAIGAPFAAFFLNHIAAGAVSVLVAVLLIGSARALRPRFAPREWRRLLAEALPVAASSVVNVVYMRALVILMSVLASAQATGLFATSYRVVEVLVGVPQLMVGAAFPVLAHAGAYDRERLAYAMQRSTEAAFVAGLALAIAVSIAARPAIELLGGSRYEGAAPVLSIHVFGLVGAFVTQAWALALVSIRQQRALITVNLVGLATVAALGVPLVMVLGATGAALAAVVGELALAGSLLFFLVRADSSTAPDLRPVAKALAIAAACFAVGHLLPIAEVAAAFLASASFLLVAWRLRLLPREVTDALWPGSRLPGAR</sequence>
<feature type="transmembrane region" description="Helical" evidence="6">
    <location>
        <begin position="434"/>
        <end position="452"/>
    </location>
</feature>
<dbReference type="InterPro" id="IPR050833">
    <property type="entry name" value="Poly_Biosynth_Transport"/>
</dbReference>
<dbReference type="EMBL" id="FNWJ01000001">
    <property type="protein sequence ID" value="SEH11690.1"/>
    <property type="molecule type" value="Genomic_DNA"/>
</dbReference>
<evidence type="ECO:0000313" key="8">
    <source>
        <dbReference type="Proteomes" id="UP000222056"/>
    </source>
</evidence>
<gene>
    <name evidence="7" type="ORF">SAMN02745716_0849</name>
</gene>
<reference evidence="8" key="1">
    <citation type="submission" date="2016-10" db="EMBL/GenBank/DDBJ databases">
        <authorList>
            <person name="Varghese N."/>
            <person name="Submissions S."/>
        </authorList>
    </citation>
    <scope>NUCLEOTIDE SEQUENCE [LARGE SCALE GENOMIC DNA]</scope>
    <source>
        <strain evidence="8">ATCC 35263</strain>
    </source>
</reference>
<evidence type="ECO:0000256" key="3">
    <source>
        <dbReference type="ARBA" id="ARBA00022692"/>
    </source>
</evidence>
<dbReference type="RefSeq" id="WP_093116488.1">
    <property type="nucleotide sequence ID" value="NZ_FNWJ01000001.1"/>
</dbReference>
<feature type="transmembrane region" description="Helical" evidence="6">
    <location>
        <begin position="60"/>
        <end position="82"/>
    </location>
</feature>
<evidence type="ECO:0000256" key="4">
    <source>
        <dbReference type="ARBA" id="ARBA00022989"/>
    </source>
</evidence>
<accession>A0A1H6FNB7</accession>
<feature type="transmembrane region" description="Helical" evidence="6">
    <location>
        <begin position="32"/>
        <end position="54"/>
    </location>
</feature>
<feature type="transmembrane region" description="Helical" evidence="6">
    <location>
        <begin position="343"/>
        <end position="367"/>
    </location>
</feature>
<keyword evidence="3 6" id="KW-0812">Transmembrane</keyword>
<evidence type="ECO:0000256" key="2">
    <source>
        <dbReference type="ARBA" id="ARBA00022475"/>
    </source>
</evidence>
<keyword evidence="2" id="KW-1003">Cell membrane</keyword>
<keyword evidence="5 6" id="KW-0472">Membrane</keyword>
<feature type="transmembrane region" description="Helical" evidence="6">
    <location>
        <begin position="401"/>
        <end position="422"/>
    </location>
</feature>
<keyword evidence="4 6" id="KW-1133">Transmembrane helix</keyword>
<feature type="transmembrane region" description="Helical" evidence="6">
    <location>
        <begin position="130"/>
        <end position="152"/>
    </location>
</feature>
<dbReference type="PANTHER" id="PTHR30250">
    <property type="entry name" value="PST FAMILY PREDICTED COLANIC ACID TRANSPORTER"/>
    <property type="match status" value="1"/>
</dbReference>
<dbReference type="AlphaFoldDB" id="A0A1H6FNB7"/>
<dbReference type="GO" id="GO:0005886">
    <property type="term" value="C:plasma membrane"/>
    <property type="evidence" value="ECO:0007669"/>
    <property type="project" value="UniProtKB-SubCell"/>
</dbReference>
<dbReference type="Proteomes" id="UP000222056">
    <property type="component" value="Unassembled WGS sequence"/>
</dbReference>
<feature type="transmembrane region" description="Helical" evidence="6">
    <location>
        <begin position="228"/>
        <end position="257"/>
    </location>
</feature>
<keyword evidence="8" id="KW-1185">Reference proteome</keyword>
<evidence type="ECO:0000313" key="7">
    <source>
        <dbReference type="EMBL" id="SEH11690.1"/>
    </source>
</evidence>
<dbReference type="STRING" id="29539.SAMN02745716_0849"/>
<feature type="transmembrane region" description="Helical" evidence="6">
    <location>
        <begin position="172"/>
        <end position="190"/>
    </location>
</feature>
<feature type="transmembrane region" description="Helical" evidence="6">
    <location>
        <begin position="103"/>
        <end position="124"/>
    </location>
</feature>
<dbReference type="OrthoDB" id="7814629at2"/>
<dbReference type="Pfam" id="PF13440">
    <property type="entry name" value="Polysacc_synt_3"/>
    <property type="match status" value="1"/>
</dbReference>
<comment type="subcellular location">
    <subcellularLocation>
        <location evidence="1">Cell membrane</location>
        <topology evidence="1">Multi-pass membrane protein</topology>
    </subcellularLocation>
</comment>
<evidence type="ECO:0000256" key="1">
    <source>
        <dbReference type="ARBA" id="ARBA00004651"/>
    </source>
</evidence>
<feature type="transmembrane region" description="Helical" evidence="6">
    <location>
        <begin position="269"/>
        <end position="290"/>
    </location>
</feature>